<dbReference type="CDD" id="cd06223">
    <property type="entry name" value="PRTases_typeI"/>
    <property type="match status" value="1"/>
</dbReference>
<dbReference type="HOGENOM" id="CLU_063339_3_2_1"/>
<dbReference type="GO" id="GO:0002055">
    <property type="term" value="F:adenine binding"/>
    <property type="evidence" value="ECO:0000318"/>
    <property type="project" value="GO_Central"/>
</dbReference>
<evidence type="ECO:0000256" key="6">
    <source>
        <dbReference type="ARBA" id="ARBA00011738"/>
    </source>
</evidence>
<dbReference type="AlphaFoldDB" id="B3RVF1"/>
<evidence type="ECO:0000256" key="2">
    <source>
        <dbReference type="ARBA" id="ARBA00003968"/>
    </source>
</evidence>
<dbReference type="InterPro" id="IPR005764">
    <property type="entry name" value="Ade_phspho_trans"/>
</dbReference>
<gene>
    <name evidence="14" type="ORF">TRIADDRAFT_23778</name>
</gene>
<dbReference type="PANTHER" id="PTHR32315">
    <property type="entry name" value="ADENINE PHOSPHORIBOSYLTRANSFERASE"/>
    <property type="match status" value="1"/>
</dbReference>
<evidence type="ECO:0000256" key="3">
    <source>
        <dbReference type="ARBA" id="ARBA00004496"/>
    </source>
</evidence>
<dbReference type="EC" id="2.4.2.7" evidence="7"/>
<dbReference type="InterPro" id="IPR000836">
    <property type="entry name" value="PRTase_dom"/>
</dbReference>
<dbReference type="RefSeq" id="XP_002111522.1">
    <property type="nucleotide sequence ID" value="XM_002111486.1"/>
</dbReference>
<dbReference type="GO" id="GO:0005737">
    <property type="term" value="C:cytoplasm"/>
    <property type="evidence" value="ECO:0000318"/>
    <property type="project" value="GO_Central"/>
</dbReference>
<dbReference type="PANTHER" id="PTHR32315:SF3">
    <property type="entry name" value="ADENINE PHOSPHORIBOSYLTRANSFERASE"/>
    <property type="match status" value="1"/>
</dbReference>
<dbReference type="InParanoid" id="B3RVF1"/>
<keyword evidence="10" id="KW-0328">Glycosyltransferase</keyword>
<dbReference type="Pfam" id="PF00156">
    <property type="entry name" value="Pribosyltran"/>
    <property type="match status" value="1"/>
</dbReference>
<keyword evidence="11" id="KW-0808">Transferase</keyword>
<evidence type="ECO:0000256" key="4">
    <source>
        <dbReference type="ARBA" id="ARBA00004659"/>
    </source>
</evidence>
<evidence type="ECO:0000256" key="7">
    <source>
        <dbReference type="ARBA" id="ARBA00011893"/>
    </source>
</evidence>
<dbReference type="EMBL" id="DS985244">
    <property type="protein sequence ID" value="EDV25489.1"/>
    <property type="molecule type" value="Genomic_DNA"/>
</dbReference>
<feature type="domain" description="Phosphoribosyltransferase" evidence="13">
    <location>
        <begin position="35"/>
        <end position="173"/>
    </location>
</feature>
<comment type="function">
    <text evidence="2">Catalyzes a salvage reaction resulting in the formation of AMP, that is energically less costly than de novo synthesis.</text>
</comment>
<dbReference type="eggNOG" id="KOG1712">
    <property type="taxonomic scope" value="Eukaryota"/>
</dbReference>
<evidence type="ECO:0000256" key="5">
    <source>
        <dbReference type="ARBA" id="ARBA00008391"/>
    </source>
</evidence>
<comment type="pathway">
    <text evidence="4">Purine metabolism; AMP biosynthesis via salvage pathway; AMP from adenine: step 1/1.</text>
</comment>
<dbReference type="FunFam" id="3.40.50.2020:FF:000004">
    <property type="entry name" value="Adenine phosphoribosyltransferase"/>
    <property type="match status" value="1"/>
</dbReference>
<dbReference type="InterPro" id="IPR029057">
    <property type="entry name" value="PRTase-like"/>
</dbReference>
<keyword evidence="12" id="KW-0660">Purine salvage</keyword>
<dbReference type="InterPro" id="IPR050054">
    <property type="entry name" value="UPRTase/APRTase"/>
</dbReference>
<dbReference type="HAMAP" id="MF_00004">
    <property type="entry name" value="Aden_phosphoribosyltr"/>
    <property type="match status" value="1"/>
</dbReference>
<evidence type="ECO:0000256" key="1">
    <source>
        <dbReference type="ARBA" id="ARBA00000868"/>
    </source>
</evidence>
<reference evidence="14 15" key="1">
    <citation type="journal article" date="2008" name="Nature">
        <title>The Trichoplax genome and the nature of placozoans.</title>
        <authorList>
            <person name="Srivastava M."/>
            <person name="Begovic E."/>
            <person name="Chapman J."/>
            <person name="Putnam N.H."/>
            <person name="Hellsten U."/>
            <person name="Kawashima T."/>
            <person name="Kuo A."/>
            <person name="Mitros T."/>
            <person name="Salamov A."/>
            <person name="Carpenter M.L."/>
            <person name="Signorovitch A.Y."/>
            <person name="Moreno M.A."/>
            <person name="Kamm K."/>
            <person name="Grimwood J."/>
            <person name="Schmutz J."/>
            <person name="Shapiro H."/>
            <person name="Grigoriev I.V."/>
            <person name="Buss L.W."/>
            <person name="Schierwater B."/>
            <person name="Dellaporta S.L."/>
            <person name="Rokhsar D.S."/>
        </authorList>
    </citation>
    <scope>NUCLEOTIDE SEQUENCE [LARGE SCALE GENOMIC DNA]</scope>
    <source>
        <strain evidence="14 15">Grell-BS-1999</strain>
    </source>
</reference>
<dbReference type="KEGG" id="tad:TRIADDRAFT_23778"/>
<name>B3RVF1_TRIAD</name>
<comment type="subcellular location">
    <subcellularLocation>
        <location evidence="3">Cytoplasm</location>
    </subcellularLocation>
</comment>
<dbReference type="UniPathway" id="UPA00588">
    <property type="reaction ID" value="UER00646"/>
</dbReference>
<dbReference type="OMA" id="ITHFVYH"/>
<comment type="subunit">
    <text evidence="6">Homodimer.</text>
</comment>
<dbReference type="CTD" id="6753231"/>
<keyword evidence="15" id="KW-1185">Reference proteome</keyword>
<organism evidence="14 15">
    <name type="scientific">Trichoplax adhaerens</name>
    <name type="common">Trichoplax reptans</name>
    <dbReference type="NCBI Taxonomy" id="10228"/>
    <lineage>
        <taxon>Eukaryota</taxon>
        <taxon>Metazoa</taxon>
        <taxon>Placozoa</taxon>
        <taxon>Uniplacotomia</taxon>
        <taxon>Trichoplacea</taxon>
        <taxon>Trichoplacidae</taxon>
        <taxon>Trichoplax</taxon>
    </lineage>
</organism>
<dbReference type="GO" id="GO:0044209">
    <property type="term" value="P:AMP salvage"/>
    <property type="evidence" value="ECO:0000318"/>
    <property type="project" value="GO_Central"/>
</dbReference>
<dbReference type="NCBIfam" id="NF002636">
    <property type="entry name" value="PRK02304.1-5"/>
    <property type="match status" value="1"/>
</dbReference>
<evidence type="ECO:0000259" key="13">
    <source>
        <dbReference type="Pfam" id="PF00156"/>
    </source>
</evidence>
<evidence type="ECO:0000256" key="12">
    <source>
        <dbReference type="ARBA" id="ARBA00022726"/>
    </source>
</evidence>
<evidence type="ECO:0000256" key="11">
    <source>
        <dbReference type="ARBA" id="ARBA00022679"/>
    </source>
</evidence>
<comment type="similarity">
    <text evidence="5">Belongs to the purine/pyrimidine phosphoribosyltransferase family.</text>
</comment>
<accession>B3RVF1</accession>
<dbReference type="NCBIfam" id="NF002634">
    <property type="entry name" value="PRK02304.1-3"/>
    <property type="match status" value="1"/>
</dbReference>
<comment type="catalytic activity">
    <reaction evidence="1">
        <text>AMP + diphosphate = 5-phospho-alpha-D-ribose 1-diphosphate + adenine</text>
        <dbReference type="Rhea" id="RHEA:16609"/>
        <dbReference type="ChEBI" id="CHEBI:16708"/>
        <dbReference type="ChEBI" id="CHEBI:33019"/>
        <dbReference type="ChEBI" id="CHEBI:58017"/>
        <dbReference type="ChEBI" id="CHEBI:456215"/>
        <dbReference type="EC" id="2.4.2.7"/>
    </reaction>
</comment>
<dbReference type="Gene3D" id="3.40.50.2020">
    <property type="match status" value="1"/>
</dbReference>
<dbReference type="GeneID" id="6753231"/>
<proteinExistence type="inferred from homology"/>
<dbReference type="PhylomeDB" id="B3RVF1"/>
<evidence type="ECO:0000313" key="15">
    <source>
        <dbReference type="Proteomes" id="UP000009022"/>
    </source>
</evidence>
<dbReference type="GO" id="GO:0003999">
    <property type="term" value="F:adenine phosphoribosyltransferase activity"/>
    <property type="evidence" value="ECO:0000318"/>
    <property type="project" value="GO_Central"/>
</dbReference>
<dbReference type="FunCoup" id="B3RVF1">
    <property type="interactions" value="1045"/>
</dbReference>
<dbReference type="GO" id="GO:0006168">
    <property type="term" value="P:adenine salvage"/>
    <property type="evidence" value="ECO:0000318"/>
    <property type="project" value="GO_Central"/>
</dbReference>
<keyword evidence="9" id="KW-0963">Cytoplasm</keyword>
<evidence type="ECO:0000256" key="8">
    <source>
        <dbReference type="ARBA" id="ARBA00017366"/>
    </source>
</evidence>
<dbReference type="GO" id="GO:0016208">
    <property type="term" value="F:AMP binding"/>
    <property type="evidence" value="ECO:0000318"/>
    <property type="project" value="GO_Central"/>
</dbReference>
<evidence type="ECO:0000313" key="14">
    <source>
        <dbReference type="EMBL" id="EDV25489.1"/>
    </source>
</evidence>
<evidence type="ECO:0000256" key="9">
    <source>
        <dbReference type="ARBA" id="ARBA00022490"/>
    </source>
</evidence>
<protein>
    <recommendedName>
        <fullName evidence="8">Adenine phosphoribosyltransferase</fullName>
        <ecNumber evidence="7">2.4.2.7</ecNumber>
    </recommendedName>
</protein>
<dbReference type="OrthoDB" id="363185at2759"/>
<sequence length="179" mass="19579">MSVQLDRIEKLKSLVSTHQNFPKPGVTFRNIFPILQDPSAFTDLINLIVEEIKSKPQLPDIIVGLDARGFLIAPIVALRLGIAFVPVRKAGKLPGNVEQVSYKLEYGEDTLEIETGSIKPDQNVVIVDDLIALGGTASAACRLVRKMSATILECISVIELVALNGRRKIDAPVFSVLQY</sequence>
<dbReference type="SUPFAM" id="SSF53271">
    <property type="entry name" value="PRTase-like"/>
    <property type="match status" value="1"/>
</dbReference>
<evidence type="ECO:0000256" key="10">
    <source>
        <dbReference type="ARBA" id="ARBA00022676"/>
    </source>
</evidence>
<dbReference type="STRING" id="10228.B3RVF1"/>
<dbReference type="Proteomes" id="UP000009022">
    <property type="component" value="Unassembled WGS sequence"/>
</dbReference>
<dbReference type="GO" id="GO:0006166">
    <property type="term" value="P:purine ribonucleoside salvage"/>
    <property type="evidence" value="ECO:0007669"/>
    <property type="project" value="UniProtKB-KW"/>
</dbReference>